<reference evidence="2 3" key="1">
    <citation type="submission" date="2016-10" db="EMBL/GenBank/DDBJ databases">
        <authorList>
            <person name="de Groot N.N."/>
        </authorList>
    </citation>
    <scope>NUCLEOTIDE SEQUENCE [LARGE SCALE GENOMIC DNA]</scope>
    <source>
        <strain evidence="2 3">CGMCC 1.7059</strain>
    </source>
</reference>
<dbReference type="InterPro" id="IPR009875">
    <property type="entry name" value="PilZ_domain"/>
</dbReference>
<evidence type="ECO:0000313" key="3">
    <source>
        <dbReference type="Proteomes" id="UP000199675"/>
    </source>
</evidence>
<name>A0A1H2ZRV4_9GAMM</name>
<dbReference type="AlphaFoldDB" id="A0A1H2ZRV4"/>
<dbReference type="GO" id="GO:0035438">
    <property type="term" value="F:cyclic-di-GMP binding"/>
    <property type="evidence" value="ECO:0007669"/>
    <property type="project" value="InterPro"/>
</dbReference>
<protein>
    <submittedName>
        <fullName evidence="2">PilZ domain-containing protein</fullName>
    </submittedName>
</protein>
<dbReference type="OrthoDB" id="6078175at2"/>
<gene>
    <name evidence="2" type="ORF">SAMN04487960_10739</name>
</gene>
<accession>A0A1H2ZRV4</accession>
<proteinExistence type="predicted"/>
<keyword evidence="3" id="KW-1185">Reference proteome</keyword>
<dbReference type="Pfam" id="PF07238">
    <property type="entry name" value="PilZ"/>
    <property type="match status" value="1"/>
</dbReference>
<dbReference type="RefSeq" id="WP_091814251.1">
    <property type="nucleotide sequence ID" value="NZ_FNNE01000007.1"/>
</dbReference>
<feature type="domain" description="PilZ" evidence="1">
    <location>
        <begin position="37"/>
        <end position="103"/>
    </location>
</feature>
<dbReference type="EMBL" id="FNNE01000007">
    <property type="protein sequence ID" value="SDX20001.1"/>
    <property type="molecule type" value="Genomic_DNA"/>
</dbReference>
<sequence length="125" mass="14563">MMPDYADRRIKERFAAQCLKVNLRERGFFGRNRKPISVCCLDMNRYGMGLLSPRPVEPGSRLFLDFHGKYISEANVRARVIDCYPYQAGFRVSIQFTNFVSMRSYSRAVDNALSRIEGIYNRYVS</sequence>
<evidence type="ECO:0000313" key="2">
    <source>
        <dbReference type="EMBL" id="SDX20001.1"/>
    </source>
</evidence>
<organism evidence="2 3">
    <name type="scientific">Marinobacter mobilis</name>
    <dbReference type="NCBI Taxonomy" id="488533"/>
    <lineage>
        <taxon>Bacteria</taxon>
        <taxon>Pseudomonadati</taxon>
        <taxon>Pseudomonadota</taxon>
        <taxon>Gammaproteobacteria</taxon>
        <taxon>Pseudomonadales</taxon>
        <taxon>Marinobacteraceae</taxon>
        <taxon>Marinobacter</taxon>
    </lineage>
</organism>
<evidence type="ECO:0000259" key="1">
    <source>
        <dbReference type="Pfam" id="PF07238"/>
    </source>
</evidence>
<dbReference type="STRING" id="488533.SAMN04487960_10739"/>
<dbReference type="Proteomes" id="UP000199675">
    <property type="component" value="Unassembled WGS sequence"/>
</dbReference>